<dbReference type="OrthoDB" id="9789994at2"/>
<protein>
    <submittedName>
        <fullName evidence="5">ABC-type molybdenum transport system, ATPase component/photorepair protein PhrA</fullName>
    </submittedName>
</protein>
<dbReference type="GO" id="GO:0005524">
    <property type="term" value="F:ATP binding"/>
    <property type="evidence" value="ECO:0007669"/>
    <property type="project" value="UniProtKB-KW"/>
</dbReference>
<keyword evidence="1" id="KW-0813">Transport</keyword>
<dbReference type="Pfam" id="PF00005">
    <property type="entry name" value="ABC_tran"/>
    <property type="match status" value="2"/>
</dbReference>
<keyword evidence="2" id="KW-0547">Nucleotide-binding</keyword>
<dbReference type="GO" id="GO:0043190">
    <property type="term" value="C:ATP-binding cassette (ABC) transporter complex"/>
    <property type="evidence" value="ECO:0007669"/>
    <property type="project" value="TreeGrafter"/>
</dbReference>
<name>A0A098LHM1_9BACT</name>
<dbReference type="AlphaFoldDB" id="A0A098LHM1"/>
<evidence type="ECO:0000313" key="5">
    <source>
        <dbReference type="EMBL" id="GAL86481.1"/>
    </source>
</evidence>
<dbReference type="InterPro" id="IPR027417">
    <property type="entry name" value="P-loop_NTPase"/>
</dbReference>
<evidence type="ECO:0000259" key="4">
    <source>
        <dbReference type="PROSITE" id="PS50893"/>
    </source>
</evidence>
<dbReference type="PROSITE" id="PS50893">
    <property type="entry name" value="ABC_TRANSPORTER_2"/>
    <property type="match status" value="2"/>
</dbReference>
<dbReference type="STRING" id="153721.MYP_3710"/>
<dbReference type="Gene3D" id="3.40.50.300">
    <property type="entry name" value="P-loop containing nucleotide triphosphate hydrolases"/>
    <property type="match status" value="2"/>
</dbReference>
<dbReference type="EMBL" id="BBLT01000008">
    <property type="protein sequence ID" value="GAL86481.1"/>
    <property type="molecule type" value="Genomic_DNA"/>
</dbReference>
<comment type="caution">
    <text evidence="5">The sequence shown here is derived from an EMBL/GenBank/DDBJ whole genome shotgun (WGS) entry which is preliminary data.</text>
</comment>
<evidence type="ECO:0000256" key="1">
    <source>
        <dbReference type="ARBA" id="ARBA00022448"/>
    </source>
</evidence>
<dbReference type="PANTHER" id="PTHR43553">
    <property type="entry name" value="HEAVY METAL TRANSPORTER"/>
    <property type="match status" value="1"/>
</dbReference>
<feature type="domain" description="ABC transporter" evidence="4">
    <location>
        <begin position="6"/>
        <end position="239"/>
    </location>
</feature>
<dbReference type="Proteomes" id="UP000030185">
    <property type="component" value="Unassembled WGS sequence"/>
</dbReference>
<dbReference type="GO" id="GO:0016887">
    <property type="term" value="F:ATP hydrolysis activity"/>
    <property type="evidence" value="ECO:0007669"/>
    <property type="project" value="InterPro"/>
</dbReference>
<sequence length="510" mass="57639">MSQQFLKLDQLCVEVNGRFILEDITFKLEKGASLAIIGPSGSGKTILGKVLANRIAPSSGTINFSFPSDFKSVFISQQHDFRDASERSYYQQRFDSNYGKDFPLVEEELLKAAGGTSRTEIERIAKQLRIDQLLKRTLIELSNGEGKRLQIARALLQKPELIIFDSPFVGLDTDSRKVLHSIINEMTIFGNTVVVITTHGEIPDRINHVLKLKEGKIEQLLSLKEFKESYKEEQERIETFILHDSELYNNLYWEEQEEFKVAVQMHNVSVSYGDKSILENINWKVNKGECWALLGHNGSGKSTLLSLINGDNPQAYGNDIWLFDKKKGSGESIWELKAKIGYISPELHIFFQRNKSFTETLFVNSVAQSLAAEASSGGVTVFDSIASGFNDQVGSTGKISSWQTKQVNLWIEILKLSSYRNMRLPQLPLGVQRLVLLGRALVKNPQLLILDEPCQGLDRTQVKQFVSVVNEICTTFSKTLIYVSHYKEDIPACVKNYLELENGKIKQMIN</sequence>
<accession>A0A098LHM1</accession>
<dbReference type="RefSeq" id="WP_045466467.1">
    <property type="nucleotide sequence ID" value="NZ_BBLT01000008.1"/>
</dbReference>
<feature type="domain" description="ABC transporter" evidence="4">
    <location>
        <begin position="263"/>
        <end position="509"/>
    </location>
</feature>
<dbReference type="InterPro" id="IPR003439">
    <property type="entry name" value="ABC_transporter-like_ATP-bd"/>
</dbReference>
<evidence type="ECO:0000313" key="6">
    <source>
        <dbReference type="Proteomes" id="UP000030185"/>
    </source>
</evidence>
<dbReference type="InterPro" id="IPR003593">
    <property type="entry name" value="AAA+_ATPase"/>
</dbReference>
<organism evidence="5 6">
    <name type="scientific">Sporocytophaga myxococcoides</name>
    <dbReference type="NCBI Taxonomy" id="153721"/>
    <lineage>
        <taxon>Bacteria</taxon>
        <taxon>Pseudomonadati</taxon>
        <taxon>Bacteroidota</taxon>
        <taxon>Cytophagia</taxon>
        <taxon>Cytophagales</taxon>
        <taxon>Cytophagaceae</taxon>
        <taxon>Sporocytophaga</taxon>
    </lineage>
</organism>
<evidence type="ECO:0000256" key="3">
    <source>
        <dbReference type="ARBA" id="ARBA00022840"/>
    </source>
</evidence>
<reference evidence="5 6" key="1">
    <citation type="submission" date="2014-09" db="EMBL/GenBank/DDBJ databases">
        <title>Sporocytophaga myxococcoides PG-01 genome sequencing.</title>
        <authorList>
            <person name="Liu L."/>
            <person name="Gao P.J."/>
            <person name="Chen G.J."/>
            <person name="Wang L.S."/>
        </authorList>
    </citation>
    <scope>NUCLEOTIDE SEQUENCE [LARGE SCALE GENOMIC DNA]</scope>
    <source>
        <strain evidence="5 6">PG-01</strain>
    </source>
</reference>
<dbReference type="PANTHER" id="PTHR43553:SF3">
    <property type="entry name" value="ABC TRANSPORTER ATP-BINDING PROTEIN MODF"/>
    <property type="match status" value="1"/>
</dbReference>
<keyword evidence="3" id="KW-0067">ATP-binding</keyword>
<dbReference type="GO" id="GO:0042626">
    <property type="term" value="F:ATPase-coupled transmembrane transporter activity"/>
    <property type="evidence" value="ECO:0007669"/>
    <property type="project" value="TreeGrafter"/>
</dbReference>
<proteinExistence type="predicted"/>
<dbReference type="SMART" id="SM00382">
    <property type="entry name" value="AAA"/>
    <property type="match status" value="2"/>
</dbReference>
<dbReference type="SUPFAM" id="SSF52540">
    <property type="entry name" value="P-loop containing nucleoside triphosphate hydrolases"/>
    <property type="match status" value="2"/>
</dbReference>
<keyword evidence="6" id="KW-1185">Reference proteome</keyword>
<dbReference type="eggNOG" id="COG1119">
    <property type="taxonomic scope" value="Bacteria"/>
</dbReference>
<dbReference type="InterPro" id="IPR050095">
    <property type="entry name" value="ECF_ABC_transporter_ATP-bd"/>
</dbReference>
<evidence type="ECO:0000256" key="2">
    <source>
        <dbReference type="ARBA" id="ARBA00022741"/>
    </source>
</evidence>
<gene>
    <name evidence="5" type="ORF">MYP_3710</name>
</gene>